<comment type="similarity">
    <text evidence="4">Belongs to the cytochrome P450 family.</text>
</comment>
<evidence type="ECO:0000256" key="11">
    <source>
        <dbReference type="ARBA" id="ARBA00023033"/>
    </source>
</evidence>
<evidence type="ECO:0000256" key="1">
    <source>
        <dbReference type="ARBA" id="ARBA00001971"/>
    </source>
</evidence>
<dbReference type="GO" id="GO:0004497">
    <property type="term" value="F:monooxygenase activity"/>
    <property type="evidence" value="ECO:0007669"/>
    <property type="project" value="UniProtKB-KW"/>
</dbReference>
<keyword evidence="12" id="KW-0472">Membrane</keyword>
<evidence type="ECO:0000256" key="7">
    <source>
        <dbReference type="ARBA" id="ARBA00022824"/>
    </source>
</evidence>
<keyword evidence="6" id="KW-0479">Metal-binding</keyword>
<dbReference type="EnsemblMetazoa" id="MESCA009220-RA">
    <property type="protein sequence ID" value="MESCA009220-PA"/>
    <property type="gene ID" value="MESCA009220"/>
</dbReference>
<dbReference type="GO" id="GO:0020037">
    <property type="term" value="F:heme binding"/>
    <property type="evidence" value="ECO:0007669"/>
    <property type="project" value="InterPro"/>
</dbReference>
<keyword evidence="10" id="KW-0408">Iron</keyword>
<dbReference type="Gene3D" id="1.10.630.10">
    <property type="entry name" value="Cytochrome P450"/>
    <property type="match status" value="1"/>
</dbReference>
<dbReference type="PANTHER" id="PTHR24292:SF45">
    <property type="entry name" value="CYTOCHROME P450 6G1-RELATED"/>
    <property type="match status" value="1"/>
</dbReference>
<evidence type="ECO:0000256" key="5">
    <source>
        <dbReference type="ARBA" id="ARBA00022617"/>
    </source>
</evidence>
<evidence type="ECO:0000256" key="6">
    <source>
        <dbReference type="ARBA" id="ARBA00022723"/>
    </source>
</evidence>
<dbReference type="AlphaFoldDB" id="T1GZC1"/>
<reference evidence="13" key="2">
    <citation type="submission" date="2015-06" db="UniProtKB">
        <authorList>
            <consortium name="EnsemblMetazoa"/>
        </authorList>
    </citation>
    <scope>IDENTIFICATION</scope>
</reference>
<keyword evidence="9" id="KW-0560">Oxidoreductase</keyword>
<evidence type="ECO:0008006" key="15">
    <source>
        <dbReference type="Google" id="ProtNLM"/>
    </source>
</evidence>
<dbReference type="EMBL" id="CAQQ02051734">
    <property type="status" value="NOT_ANNOTATED_CDS"/>
    <property type="molecule type" value="Genomic_DNA"/>
</dbReference>
<comment type="cofactor">
    <cofactor evidence="1">
        <name>heme</name>
        <dbReference type="ChEBI" id="CHEBI:30413"/>
    </cofactor>
</comment>
<comment type="subcellular location">
    <subcellularLocation>
        <location evidence="3">Endoplasmic reticulum membrane</location>
        <topology evidence="3">Peripheral membrane protein</topology>
    </subcellularLocation>
    <subcellularLocation>
        <location evidence="2">Microsome membrane</location>
        <topology evidence="2">Peripheral membrane protein</topology>
    </subcellularLocation>
</comment>
<evidence type="ECO:0000313" key="14">
    <source>
        <dbReference type="Proteomes" id="UP000015102"/>
    </source>
</evidence>
<dbReference type="SUPFAM" id="SSF48264">
    <property type="entry name" value="Cytochrome P450"/>
    <property type="match status" value="1"/>
</dbReference>
<organism evidence="13 14">
    <name type="scientific">Megaselia scalaris</name>
    <name type="common">Humpbacked fly</name>
    <name type="synonym">Phora scalaris</name>
    <dbReference type="NCBI Taxonomy" id="36166"/>
    <lineage>
        <taxon>Eukaryota</taxon>
        <taxon>Metazoa</taxon>
        <taxon>Ecdysozoa</taxon>
        <taxon>Arthropoda</taxon>
        <taxon>Hexapoda</taxon>
        <taxon>Insecta</taxon>
        <taxon>Pterygota</taxon>
        <taxon>Neoptera</taxon>
        <taxon>Endopterygota</taxon>
        <taxon>Diptera</taxon>
        <taxon>Brachycera</taxon>
        <taxon>Muscomorpha</taxon>
        <taxon>Platypezoidea</taxon>
        <taxon>Phoridae</taxon>
        <taxon>Megaseliini</taxon>
        <taxon>Megaselia</taxon>
    </lineage>
</organism>
<keyword evidence="11" id="KW-0503">Monooxygenase</keyword>
<dbReference type="STRING" id="36166.T1GZC1"/>
<dbReference type="InterPro" id="IPR050476">
    <property type="entry name" value="Insect_CytP450_Detox"/>
</dbReference>
<name>T1GZC1_MEGSC</name>
<dbReference type="InterPro" id="IPR036396">
    <property type="entry name" value="Cyt_P450_sf"/>
</dbReference>
<keyword evidence="7" id="KW-0256">Endoplasmic reticulum</keyword>
<evidence type="ECO:0000256" key="12">
    <source>
        <dbReference type="ARBA" id="ARBA00023136"/>
    </source>
</evidence>
<accession>T1GZC1</accession>
<keyword evidence="14" id="KW-1185">Reference proteome</keyword>
<evidence type="ECO:0000256" key="4">
    <source>
        <dbReference type="ARBA" id="ARBA00010617"/>
    </source>
</evidence>
<evidence type="ECO:0000256" key="9">
    <source>
        <dbReference type="ARBA" id="ARBA00023002"/>
    </source>
</evidence>
<evidence type="ECO:0000256" key="10">
    <source>
        <dbReference type="ARBA" id="ARBA00023004"/>
    </source>
</evidence>
<reference evidence="14" key="1">
    <citation type="submission" date="2013-02" db="EMBL/GenBank/DDBJ databases">
        <authorList>
            <person name="Hughes D."/>
        </authorList>
    </citation>
    <scope>NUCLEOTIDE SEQUENCE</scope>
    <source>
        <strain>Durham</strain>
        <strain evidence="14">NC isolate 2 -- Noor lab</strain>
    </source>
</reference>
<dbReference type="EMBL" id="CAQQ02051735">
    <property type="status" value="NOT_ANNOTATED_CDS"/>
    <property type="molecule type" value="Genomic_DNA"/>
</dbReference>
<keyword evidence="8" id="KW-0492">Microsome</keyword>
<proteinExistence type="inferred from homology"/>
<keyword evidence="5" id="KW-0349">Heme</keyword>
<protein>
    <recommendedName>
        <fullName evidence="15">Cytochrome P450</fullName>
    </recommendedName>
</protein>
<dbReference type="PANTHER" id="PTHR24292">
    <property type="entry name" value="CYTOCHROME P450"/>
    <property type="match status" value="1"/>
</dbReference>
<dbReference type="GO" id="GO:0005506">
    <property type="term" value="F:iron ion binding"/>
    <property type="evidence" value="ECO:0007669"/>
    <property type="project" value="InterPro"/>
</dbReference>
<evidence type="ECO:0000256" key="2">
    <source>
        <dbReference type="ARBA" id="ARBA00004174"/>
    </source>
</evidence>
<sequence>MVQRWYNHQSANNQPFVGIHVFFRHGILVRDPELIKQVMVKDFNKFSNRSSGADIHNDTLASANIFFAKNPEWRTIRQKLTPVFTSKVRSEEVERFH</sequence>
<dbReference type="InterPro" id="IPR001128">
    <property type="entry name" value="Cyt_P450"/>
</dbReference>
<evidence type="ECO:0000256" key="3">
    <source>
        <dbReference type="ARBA" id="ARBA00004406"/>
    </source>
</evidence>
<evidence type="ECO:0000256" key="8">
    <source>
        <dbReference type="ARBA" id="ARBA00022848"/>
    </source>
</evidence>
<dbReference type="HOGENOM" id="CLU_2349053_0_0_1"/>
<dbReference type="GO" id="GO:0005789">
    <property type="term" value="C:endoplasmic reticulum membrane"/>
    <property type="evidence" value="ECO:0007669"/>
    <property type="project" value="UniProtKB-SubCell"/>
</dbReference>
<dbReference type="Pfam" id="PF00067">
    <property type="entry name" value="p450"/>
    <property type="match status" value="1"/>
</dbReference>
<evidence type="ECO:0000313" key="13">
    <source>
        <dbReference type="EnsemblMetazoa" id="MESCA009220-PA"/>
    </source>
</evidence>
<dbReference type="GO" id="GO:0016705">
    <property type="term" value="F:oxidoreductase activity, acting on paired donors, with incorporation or reduction of molecular oxygen"/>
    <property type="evidence" value="ECO:0007669"/>
    <property type="project" value="InterPro"/>
</dbReference>
<dbReference type="Proteomes" id="UP000015102">
    <property type="component" value="Unassembled WGS sequence"/>
</dbReference>